<evidence type="ECO:0000256" key="2">
    <source>
        <dbReference type="ARBA" id="ARBA00022884"/>
    </source>
</evidence>
<comment type="caution">
    <text evidence="5">The sequence shown here is derived from an EMBL/GenBank/DDBJ whole genome shotgun (WGS) entry which is preliminary data.</text>
</comment>
<organism evidence="5 6">
    <name type="scientific">Gossypium australe</name>
    <dbReference type="NCBI Taxonomy" id="47621"/>
    <lineage>
        <taxon>Eukaryota</taxon>
        <taxon>Viridiplantae</taxon>
        <taxon>Streptophyta</taxon>
        <taxon>Embryophyta</taxon>
        <taxon>Tracheophyta</taxon>
        <taxon>Spermatophyta</taxon>
        <taxon>Magnoliopsida</taxon>
        <taxon>eudicotyledons</taxon>
        <taxon>Gunneridae</taxon>
        <taxon>Pentapetalae</taxon>
        <taxon>rosids</taxon>
        <taxon>malvids</taxon>
        <taxon>Malvales</taxon>
        <taxon>Malvaceae</taxon>
        <taxon>Malvoideae</taxon>
        <taxon>Gossypium</taxon>
    </lineage>
</organism>
<keyword evidence="2 3" id="KW-0694">RNA-binding</keyword>
<feature type="domain" description="DRBM" evidence="4">
    <location>
        <begin position="104"/>
        <end position="171"/>
    </location>
</feature>
<keyword evidence="6" id="KW-1185">Reference proteome</keyword>
<evidence type="ECO:0000256" key="1">
    <source>
        <dbReference type="ARBA" id="ARBA00022737"/>
    </source>
</evidence>
<protein>
    <submittedName>
        <fullName evidence="5">Double-stranded RNA-binding protein</fullName>
    </submittedName>
</protein>
<proteinExistence type="predicted"/>
<dbReference type="PROSITE" id="PS50137">
    <property type="entry name" value="DS_RBD"/>
    <property type="match status" value="2"/>
</dbReference>
<gene>
    <name evidence="5" type="ORF">EPI10_018736</name>
</gene>
<dbReference type="PANTHER" id="PTHR46031:SF37">
    <property type="entry name" value="DRBM DOMAIN-CONTAINING PROTEIN"/>
    <property type="match status" value="1"/>
</dbReference>
<dbReference type="SMART" id="SM00358">
    <property type="entry name" value="DSRM"/>
    <property type="match status" value="2"/>
</dbReference>
<dbReference type="GO" id="GO:0003723">
    <property type="term" value="F:RNA binding"/>
    <property type="evidence" value="ECO:0007669"/>
    <property type="project" value="UniProtKB-UniRule"/>
</dbReference>
<dbReference type="CDD" id="cd00048">
    <property type="entry name" value="DSRM_SF"/>
    <property type="match status" value="1"/>
</dbReference>
<dbReference type="PANTHER" id="PTHR46031">
    <property type="match status" value="1"/>
</dbReference>
<accession>A0A5B6UHQ5</accession>
<sequence>MTMTKGLPEHLLHKNRLQEYAQKSGLDLPVYDSSSEGFPHAPRFKANVRVNQTTYTCHLTFPHRKQAEQNVAKIALQAIKQASAIKDKDYKQLTISAIYQDLKCCKSILNEYALRMNHASPTYTTTQQDKFNPVYVSSLVFDGKTYRGEVARSKKEAEQLVARIAIESLLGTFSRARFQM</sequence>
<evidence type="ECO:0000313" key="5">
    <source>
        <dbReference type="EMBL" id="KAA3455742.1"/>
    </source>
</evidence>
<dbReference type="EMBL" id="SMMG02000012">
    <property type="protein sequence ID" value="KAA3455742.1"/>
    <property type="molecule type" value="Genomic_DNA"/>
</dbReference>
<evidence type="ECO:0000313" key="6">
    <source>
        <dbReference type="Proteomes" id="UP000325315"/>
    </source>
</evidence>
<feature type="domain" description="DRBM" evidence="4">
    <location>
        <begin position="12"/>
        <end position="81"/>
    </location>
</feature>
<reference evidence="6" key="1">
    <citation type="journal article" date="2019" name="Plant Biotechnol. J.">
        <title>Genome sequencing of the Australian wild diploid species Gossypium australe highlights disease resistance and delayed gland morphogenesis.</title>
        <authorList>
            <person name="Cai Y."/>
            <person name="Cai X."/>
            <person name="Wang Q."/>
            <person name="Wang P."/>
            <person name="Zhang Y."/>
            <person name="Cai C."/>
            <person name="Xu Y."/>
            <person name="Wang K."/>
            <person name="Zhou Z."/>
            <person name="Wang C."/>
            <person name="Geng S."/>
            <person name="Li B."/>
            <person name="Dong Q."/>
            <person name="Hou Y."/>
            <person name="Wang H."/>
            <person name="Ai P."/>
            <person name="Liu Z."/>
            <person name="Yi F."/>
            <person name="Sun M."/>
            <person name="An G."/>
            <person name="Cheng J."/>
            <person name="Zhang Y."/>
            <person name="Shi Q."/>
            <person name="Xie Y."/>
            <person name="Shi X."/>
            <person name="Chang Y."/>
            <person name="Huang F."/>
            <person name="Chen Y."/>
            <person name="Hong S."/>
            <person name="Mi L."/>
            <person name="Sun Q."/>
            <person name="Zhang L."/>
            <person name="Zhou B."/>
            <person name="Peng R."/>
            <person name="Zhang X."/>
            <person name="Liu F."/>
        </authorList>
    </citation>
    <scope>NUCLEOTIDE SEQUENCE [LARGE SCALE GENOMIC DNA]</scope>
    <source>
        <strain evidence="6">cv. PA1801</strain>
    </source>
</reference>
<evidence type="ECO:0000259" key="4">
    <source>
        <dbReference type="PROSITE" id="PS50137"/>
    </source>
</evidence>
<keyword evidence="1" id="KW-0677">Repeat</keyword>
<dbReference type="Proteomes" id="UP000325315">
    <property type="component" value="Unassembled WGS sequence"/>
</dbReference>
<name>A0A5B6UHQ5_9ROSI</name>
<dbReference type="InterPro" id="IPR014720">
    <property type="entry name" value="dsRBD_dom"/>
</dbReference>
<evidence type="ECO:0000256" key="3">
    <source>
        <dbReference type="PROSITE-ProRule" id="PRU00266"/>
    </source>
</evidence>
<dbReference type="Gene3D" id="3.30.160.20">
    <property type="match status" value="2"/>
</dbReference>
<dbReference type="AlphaFoldDB" id="A0A5B6UHQ5"/>
<dbReference type="Pfam" id="PF00035">
    <property type="entry name" value="dsrm"/>
    <property type="match status" value="2"/>
</dbReference>
<dbReference type="SUPFAM" id="SSF54768">
    <property type="entry name" value="dsRNA-binding domain-like"/>
    <property type="match status" value="2"/>
</dbReference>
<dbReference type="OrthoDB" id="995632at2759"/>